<reference evidence="1 2" key="1">
    <citation type="submission" date="2024-04" db="EMBL/GenBank/DDBJ databases">
        <authorList>
            <person name="Fracassetti M."/>
        </authorList>
    </citation>
    <scope>NUCLEOTIDE SEQUENCE [LARGE SCALE GENOMIC DNA]</scope>
</reference>
<organism evidence="1 2">
    <name type="scientific">Linum trigynum</name>
    <dbReference type="NCBI Taxonomy" id="586398"/>
    <lineage>
        <taxon>Eukaryota</taxon>
        <taxon>Viridiplantae</taxon>
        <taxon>Streptophyta</taxon>
        <taxon>Embryophyta</taxon>
        <taxon>Tracheophyta</taxon>
        <taxon>Spermatophyta</taxon>
        <taxon>Magnoliopsida</taxon>
        <taxon>eudicotyledons</taxon>
        <taxon>Gunneridae</taxon>
        <taxon>Pentapetalae</taxon>
        <taxon>rosids</taxon>
        <taxon>fabids</taxon>
        <taxon>Malpighiales</taxon>
        <taxon>Linaceae</taxon>
        <taxon>Linum</taxon>
    </lineage>
</organism>
<dbReference type="EMBL" id="OZ034818">
    <property type="protein sequence ID" value="CAL1390601.1"/>
    <property type="molecule type" value="Genomic_DNA"/>
</dbReference>
<keyword evidence="2" id="KW-1185">Reference proteome</keyword>
<name>A0AAV2EXB5_9ROSI</name>
<sequence>MEINQTTEAIHYQPITIDPPTYLHLPQSKINPIFTSHKTTKEAKSRFILSEETINQTHSPAACIITSHDLIHWHRCRSTVIPLHIINAIPF</sequence>
<gene>
    <name evidence="1" type="ORF">LTRI10_LOCUS31375</name>
</gene>
<dbReference type="AlphaFoldDB" id="A0AAV2EXB5"/>
<protein>
    <submittedName>
        <fullName evidence="1">Uncharacterized protein</fullName>
    </submittedName>
</protein>
<evidence type="ECO:0000313" key="1">
    <source>
        <dbReference type="EMBL" id="CAL1390601.1"/>
    </source>
</evidence>
<dbReference type="Proteomes" id="UP001497516">
    <property type="component" value="Chromosome 5"/>
</dbReference>
<accession>A0AAV2EXB5</accession>
<evidence type="ECO:0000313" key="2">
    <source>
        <dbReference type="Proteomes" id="UP001497516"/>
    </source>
</evidence>
<proteinExistence type="predicted"/>